<dbReference type="eggNOG" id="COG3613">
    <property type="taxonomic scope" value="Bacteria"/>
</dbReference>
<keyword evidence="1" id="KW-0808">Transferase</keyword>
<dbReference type="SUPFAM" id="SSF52309">
    <property type="entry name" value="N-(deoxy)ribosyltransferase-like"/>
    <property type="match status" value="1"/>
</dbReference>
<reference evidence="1 2" key="1">
    <citation type="journal article" date="2015" name="Genome Announc.">
        <title>Expanding the biotechnology potential of lactobacilli through comparative genomics of 213 strains and associated genera.</title>
        <authorList>
            <person name="Sun Z."/>
            <person name="Harris H.M."/>
            <person name="McCann A."/>
            <person name="Guo C."/>
            <person name="Argimon S."/>
            <person name="Zhang W."/>
            <person name="Yang X."/>
            <person name="Jeffery I.B."/>
            <person name="Cooney J.C."/>
            <person name="Kagawa T.F."/>
            <person name="Liu W."/>
            <person name="Song Y."/>
            <person name="Salvetti E."/>
            <person name="Wrobel A."/>
            <person name="Rasinkangas P."/>
            <person name="Parkhill J."/>
            <person name="Rea M.C."/>
            <person name="O'Sullivan O."/>
            <person name="Ritari J."/>
            <person name="Douillard F.P."/>
            <person name="Paul Ross R."/>
            <person name="Yang R."/>
            <person name="Briner A.E."/>
            <person name="Felis G.E."/>
            <person name="de Vos W.M."/>
            <person name="Barrangou R."/>
            <person name="Klaenhammer T.R."/>
            <person name="Caufield P.W."/>
            <person name="Cui Y."/>
            <person name="Zhang H."/>
            <person name="O'Toole P.W."/>
        </authorList>
    </citation>
    <scope>NUCLEOTIDE SEQUENCE [LARGE SCALE GENOMIC DNA]</scope>
    <source>
        <strain evidence="1 2">DSM 20178</strain>
    </source>
</reference>
<gene>
    <name evidence="1" type="ORF">FD51_GL001197</name>
</gene>
<dbReference type="GO" id="GO:0016740">
    <property type="term" value="F:transferase activity"/>
    <property type="evidence" value="ECO:0007669"/>
    <property type="project" value="UniProtKB-KW"/>
</dbReference>
<proteinExistence type="predicted"/>
<dbReference type="Proteomes" id="UP000051984">
    <property type="component" value="Unassembled WGS sequence"/>
</dbReference>
<dbReference type="PATRIC" id="fig|1423816.3.peg.1256"/>
<dbReference type="Pfam" id="PF05014">
    <property type="entry name" value="Nuc_deoxyrib_tr"/>
    <property type="match status" value="1"/>
</dbReference>
<dbReference type="EMBL" id="AZCT01000018">
    <property type="protein sequence ID" value="KRK11241.1"/>
    <property type="molecule type" value="Genomic_DNA"/>
</dbReference>
<sequence length="158" mass="17432">MRTEAAQEEMNMAEVYLAAPFFDPAQIERLDQVLAALHANESVTAIFSPRDDTNKAGLTPNSPGWQRQVFGEDIQGLHRSTVLVAILDYVGENPDPGTAFEIGYAYAHHMPIVALQLGEMKMNLMLAGSITCFVNDLTELKSLDLDHVLVRPYVGPVF</sequence>
<evidence type="ECO:0000313" key="2">
    <source>
        <dbReference type="Proteomes" id="UP000051984"/>
    </source>
</evidence>
<accession>A0A0R1EPM6</accession>
<organism evidence="1 2">
    <name type="scientific">Lacticaseibacillus zeae DSM 20178 = KCTC 3804</name>
    <dbReference type="NCBI Taxonomy" id="1423816"/>
    <lineage>
        <taxon>Bacteria</taxon>
        <taxon>Bacillati</taxon>
        <taxon>Bacillota</taxon>
        <taxon>Bacilli</taxon>
        <taxon>Lactobacillales</taxon>
        <taxon>Lactobacillaceae</taxon>
        <taxon>Lacticaseibacillus</taxon>
    </lineage>
</organism>
<dbReference type="AlphaFoldDB" id="A0A0R1EPM6"/>
<dbReference type="Gene3D" id="3.40.50.450">
    <property type="match status" value="1"/>
</dbReference>
<protein>
    <submittedName>
        <fullName evidence="1">Nucleoside deoxyribosyltransferase</fullName>
    </submittedName>
</protein>
<dbReference type="InterPro" id="IPR007710">
    <property type="entry name" value="Nucleoside_deoxyribTrfase"/>
</dbReference>
<evidence type="ECO:0000313" key="1">
    <source>
        <dbReference type="EMBL" id="KRK11241.1"/>
    </source>
</evidence>
<name>A0A0R1EPM6_LACZE</name>
<comment type="caution">
    <text evidence="1">The sequence shown here is derived from an EMBL/GenBank/DDBJ whole genome shotgun (WGS) entry which is preliminary data.</text>
</comment>